<dbReference type="AlphaFoldDB" id="A0A1U7W2A5"/>
<keyword evidence="2" id="KW-1185">Reference proteome</keyword>
<evidence type="ECO:0000313" key="2">
    <source>
        <dbReference type="Proteomes" id="UP000189701"/>
    </source>
</evidence>
<dbReference type="Proteomes" id="UP000189701">
    <property type="component" value="Unplaced"/>
</dbReference>
<dbReference type="PANTHER" id="PTHR33509:SF21">
    <property type="entry name" value="OS02G0564600 PROTEIN"/>
    <property type="match status" value="1"/>
</dbReference>
<sequence>MPRVPLSSFNLILDLRRGYTVAAENVKGRPVTSNIRKVAESSSSSSSSSSSNNIEKSVGKDIFWMRDPKTGNWIPETHFNDIDAAEQREKFLSSNRKFTMPKA</sequence>
<accession>A0A1U7W2A5</accession>
<name>A0A1U7W2A5_NICSY</name>
<evidence type="ECO:0000313" key="3">
    <source>
        <dbReference type="RefSeq" id="XP_009768385.1"/>
    </source>
</evidence>
<feature type="region of interest" description="Disordered" evidence="1">
    <location>
        <begin position="35"/>
        <end position="55"/>
    </location>
</feature>
<dbReference type="RefSeq" id="XP_009768385.1">
    <property type="nucleotide sequence ID" value="XM_009770083.1"/>
</dbReference>
<reference evidence="3" key="2">
    <citation type="submission" date="2025-08" db="UniProtKB">
        <authorList>
            <consortium name="RefSeq"/>
        </authorList>
    </citation>
    <scope>IDENTIFICATION</scope>
    <source>
        <tissue evidence="3">Leaf</tissue>
    </source>
</reference>
<protein>
    <submittedName>
        <fullName evidence="3">Uncharacterized protein LOC104219397</fullName>
    </submittedName>
</protein>
<reference evidence="2" key="1">
    <citation type="journal article" date="2013" name="Genome Biol.">
        <title>Reference genomes and transcriptomes of Nicotiana sylvestris and Nicotiana tomentosiformis.</title>
        <authorList>
            <person name="Sierro N."/>
            <person name="Battey J.N."/>
            <person name="Ouadi S."/>
            <person name="Bovet L."/>
            <person name="Goepfert S."/>
            <person name="Bakaher N."/>
            <person name="Peitsch M.C."/>
            <person name="Ivanov N.V."/>
        </authorList>
    </citation>
    <scope>NUCLEOTIDE SEQUENCE [LARGE SCALE GENOMIC DNA]</scope>
</reference>
<dbReference type="Pfam" id="PF03242">
    <property type="entry name" value="LEA_3a"/>
    <property type="match status" value="1"/>
</dbReference>
<dbReference type="InterPro" id="IPR004926">
    <property type="entry name" value="LEA_3a"/>
</dbReference>
<evidence type="ECO:0000256" key="1">
    <source>
        <dbReference type="SAM" id="MobiDB-lite"/>
    </source>
</evidence>
<dbReference type="eggNOG" id="ENOG502SAHF">
    <property type="taxonomic scope" value="Eukaryota"/>
</dbReference>
<dbReference type="OrthoDB" id="780319at2759"/>
<feature type="compositionally biased region" description="Low complexity" evidence="1">
    <location>
        <begin position="41"/>
        <end position="51"/>
    </location>
</feature>
<proteinExistence type="predicted"/>
<organism evidence="2 3">
    <name type="scientific">Nicotiana sylvestris</name>
    <name type="common">Wood tobacco</name>
    <name type="synonym">South American tobacco</name>
    <dbReference type="NCBI Taxonomy" id="4096"/>
    <lineage>
        <taxon>Eukaryota</taxon>
        <taxon>Viridiplantae</taxon>
        <taxon>Streptophyta</taxon>
        <taxon>Embryophyta</taxon>
        <taxon>Tracheophyta</taxon>
        <taxon>Spermatophyta</taxon>
        <taxon>Magnoliopsida</taxon>
        <taxon>eudicotyledons</taxon>
        <taxon>Gunneridae</taxon>
        <taxon>Pentapetalae</taxon>
        <taxon>asterids</taxon>
        <taxon>lamiids</taxon>
        <taxon>Solanales</taxon>
        <taxon>Solanaceae</taxon>
        <taxon>Nicotianoideae</taxon>
        <taxon>Nicotianeae</taxon>
        <taxon>Nicotiana</taxon>
    </lineage>
</organism>
<dbReference type="PANTHER" id="PTHR33509">
    <property type="entry name" value="LATE EMBRYOGENIS ABUNDANT PROTEIN 2-RELATED"/>
    <property type="match status" value="1"/>
</dbReference>
<gene>
    <name evidence="3" type="primary">LOC104219397</name>
</gene>